<name>A0A9X0CSH0_9CNID</name>
<evidence type="ECO:0000256" key="8">
    <source>
        <dbReference type="ARBA" id="ARBA00023136"/>
    </source>
</evidence>
<dbReference type="GO" id="GO:0015280">
    <property type="term" value="F:ligand-gated sodium channel activity"/>
    <property type="evidence" value="ECO:0007669"/>
    <property type="project" value="TreeGrafter"/>
</dbReference>
<sequence length="302" mass="34216">MTIEEFRVETSGEEIQTKNADDDRMSKAELLDEFSSYTTLHGFHFVLGSFSLLRRIVWAVLLISGMATLILQCLNGFSKFAENDSVTVREQQRNKTILFPAVTICNQNMLRKDKILGTEAQKFMDDIESLLFGEGLRNNSNETFALDLDRVVKEAGHNISDMLTSCTWQRGLCGPEDFSLFISSQRGLCYTFNSGRPGHPLRYQSSAGRSNGLLLQLNAEPDQYYGPFNMLEGTGFRVLVHDQNEWPDMENYGIDISPGFSSTIRIQRHKTVRLEPPYKSQCGERKLAASETYSFSACFMEC</sequence>
<dbReference type="PANTHER" id="PTHR11690">
    <property type="entry name" value="AMILORIDE-SENSITIVE SODIUM CHANNEL-RELATED"/>
    <property type="match status" value="1"/>
</dbReference>
<comment type="caution">
    <text evidence="12">The sequence shown here is derived from an EMBL/GenBank/DDBJ whole genome shotgun (WGS) entry which is preliminary data.</text>
</comment>
<accession>A0A9X0CSH0</accession>
<dbReference type="Proteomes" id="UP001163046">
    <property type="component" value="Unassembled WGS sequence"/>
</dbReference>
<evidence type="ECO:0000256" key="11">
    <source>
        <dbReference type="RuleBase" id="RU000679"/>
    </source>
</evidence>
<evidence type="ECO:0000256" key="7">
    <source>
        <dbReference type="ARBA" id="ARBA00023065"/>
    </source>
</evidence>
<evidence type="ECO:0000256" key="4">
    <source>
        <dbReference type="ARBA" id="ARBA00022692"/>
    </source>
</evidence>
<comment type="similarity">
    <text evidence="11">Belongs to the amiloride-sensitive sodium channel (TC 1.A.6) family.</text>
</comment>
<keyword evidence="13" id="KW-1185">Reference proteome</keyword>
<evidence type="ECO:0000313" key="12">
    <source>
        <dbReference type="EMBL" id="KAJ7374025.1"/>
    </source>
</evidence>
<dbReference type="GO" id="GO:0005886">
    <property type="term" value="C:plasma membrane"/>
    <property type="evidence" value="ECO:0007669"/>
    <property type="project" value="TreeGrafter"/>
</dbReference>
<evidence type="ECO:0000256" key="1">
    <source>
        <dbReference type="ARBA" id="ARBA00004141"/>
    </source>
</evidence>
<evidence type="ECO:0000256" key="6">
    <source>
        <dbReference type="ARBA" id="ARBA00023053"/>
    </source>
</evidence>
<dbReference type="PRINTS" id="PR01078">
    <property type="entry name" value="AMINACHANNEL"/>
</dbReference>
<dbReference type="EMBL" id="MU826829">
    <property type="protein sequence ID" value="KAJ7374025.1"/>
    <property type="molecule type" value="Genomic_DNA"/>
</dbReference>
<keyword evidence="2 11" id="KW-0813">Transport</keyword>
<keyword evidence="4 11" id="KW-0812">Transmembrane</keyword>
<dbReference type="Gene3D" id="2.60.470.10">
    <property type="entry name" value="Acid-sensing ion channels like domains"/>
    <property type="match status" value="1"/>
</dbReference>
<organism evidence="12 13">
    <name type="scientific">Desmophyllum pertusum</name>
    <dbReference type="NCBI Taxonomy" id="174260"/>
    <lineage>
        <taxon>Eukaryota</taxon>
        <taxon>Metazoa</taxon>
        <taxon>Cnidaria</taxon>
        <taxon>Anthozoa</taxon>
        <taxon>Hexacorallia</taxon>
        <taxon>Scleractinia</taxon>
        <taxon>Caryophylliina</taxon>
        <taxon>Caryophylliidae</taxon>
        <taxon>Desmophyllum</taxon>
    </lineage>
</organism>
<evidence type="ECO:0000256" key="5">
    <source>
        <dbReference type="ARBA" id="ARBA00022989"/>
    </source>
</evidence>
<protein>
    <submittedName>
        <fullName evidence="12">Uncharacterized protein</fullName>
    </submittedName>
</protein>
<evidence type="ECO:0000313" key="13">
    <source>
        <dbReference type="Proteomes" id="UP001163046"/>
    </source>
</evidence>
<dbReference type="OrthoDB" id="5966159at2759"/>
<dbReference type="Pfam" id="PF00858">
    <property type="entry name" value="ASC"/>
    <property type="match status" value="1"/>
</dbReference>
<keyword evidence="7 11" id="KW-0406">Ion transport</keyword>
<keyword evidence="6" id="KW-0915">Sodium</keyword>
<dbReference type="InterPro" id="IPR001873">
    <property type="entry name" value="ENaC"/>
</dbReference>
<keyword evidence="5" id="KW-1133">Transmembrane helix</keyword>
<evidence type="ECO:0000256" key="9">
    <source>
        <dbReference type="ARBA" id="ARBA00023201"/>
    </source>
</evidence>
<evidence type="ECO:0000256" key="2">
    <source>
        <dbReference type="ARBA" id="ARBA00022448"/>
    </source>
</evidence>
<evidence type="ECO:0000256" key="10">
    <source>
        <dbReference type="ARBA" id="ARBA00023303"/>
    </source>
</evidence>
<dbReference type="AlphaFoldDB" id="A0A9X0CSH0"/>
<evidence type="ECO:0000256" key="3">
    <source>
        <dbReference type="ARBA" id="ARBA00022461"/>
    </source>
</evidence>
<reference evidence="12" key="1">
    <citation type="submission" date="2023-01" db="EMBL/GenBank/DDBJ databases">
        <title>Genome assembly of the deep-sea coral Lophelia pertusa.</title>
        <authorList>
            <person name="Herrera S."/>
            <person name="Cordes E."/>
        </authorList>
    </citation>
    <scope>NUCLEOTIDE SEQUENCE</scope>
    <source>
        <strain evidence="12">USNM1676648</strain>
        <tissue evidence="12">Polyp</tissue>
    </source>
</reference>
<keyword evidence="3 11" id="KW-0894">Sodium channel</keyword>
<keyword evidence="8" id="KW-0472">Membrane</keyword>
<keyword evidence="10 11" id="KW-0407">Ion channel</keyword>
<comment type="subcellular location">
    <subcellularLocation>
        <location evidence="1">Membrane</location>
        <topology evidence="1">Multi-pass membrane protein</topology>
    </subcellularLocation>
</comment>
<dbReference type="PANTHER" id="PTHR11690:SF222">
    <property type="entry name" value="AMILORIDE-SENSITIVE SODIUM CHANNEL SUBUNIT GAMMA"/>
    <property type="match status" value="1"/>
</dbReference>
<keyword evidence="9 11" id="KW-0739">Sodium transport</keyword>
<gene>
    <name evidence="12" type="ORF">OS493_009354</name>
</gene>
<proteinExistence type="inferred from homology"/>